<evidence type="ECO:0000313" key="2">
    <source>
        <dbReference type="Proteomes" id="UP001597301"/>
    </source>
</evidence>
<reference evidence="2" key="1">
    <citation type="journal article" date="2019" name="Int. J. Syst. Evol. Microbiol.">
        <title>The Global Catalogue of Microorganisms (GCM) 10K type strain sequencing project: providing services to taxonomists for standard genome sequencing and annotation.</title>
        <authorList>
            <consortium name="The Broad Institute Genomics Platform"/>
            <consortium name="The Broad Institute Genome Sequencing Center for Infectious Disease"/>
            <person name="Wu L."/>
            <person name="Ma J."/>
        </authorList>
    </citation>
    <scope>NUCLEOTIDE SEQUENCE [LARGE SCALE GENOMIC DNA]</scope>
    <source>
        <strain evidence="2">CGMCC 1.12295</strain>
    </source>
</reference>
<gene>
    <name evidence="1" type="ORF">ACFSCZ_13275</name>
</gene>
<dbReference type="RefSeq" id="WP_144463417.1">
    <property type="nucleotide sequence ID" value="NZ_JBHUEO010000038.1"/>
</dbReference>
<sequence length="67" mass="8041">MDEFISLQASKKHGGNARIKRERSMIENVQILFKVSPYRKSSNGKETLRVNMSPYWEKQFDDMFKKW</sequence>
<evidence type="ECO:0000313" key="1">
    <source>
        <dbReference type="EMBL" id="MFD1707694.1"/>
    </source>
</evidence>
<name>A0ABW4KK36_9BACI</name>
<accession>A0ABW4KK36</accession>
<proteinExistence type="predicted"/>
<dbReference type="GeneID" id="56393121"/>
<protein>
    <submittedName>
        <fullName evidence="1">Uncharacterized protein</fullName>
    </submittedName>
</protein>
<dbReference type="EMBL" id="JBHUEO010000038">
    <property type="protein sequence ID" value="MFD1707694.1"/>
    <property type="molecule type" value="Genomic_DNA"/>
</dbReference>
<comment type="caution">
    <text evidence="1">The sequence shown here is derived from an EMBL/GenBank/DDBJ whole genome shotgun (WGS) entry which is preliminary data.</text>
</comment>
<organism evidence="1 2">
    <name type="scientific">Siminovitchia sediminis</name>
    <dbReference type="NCBI Taxonomy" id="1274353"/>
    <lineage>
        <taxon>Bacteria</taxon>
        <taxon>Bacillati</taxon>
        <taxon>Bacillota</taxon>
        <taxon>Bacilli</taxon>
        <taxon>Bacillales</taxon>
        <taxon>Bacillaceae</taxon>
        <taxon>Siminovitchia</taxon>
    </lineage>
</organism>
<keyword evidence="2" id="KW-1185">Reference proteome</keyword>
<dbReference type="Proteomes" id="UP001597301">
    <property type="component" value="Unassembled WGS sequence"/>
</dbReference>